<dbReference type="EnsemblMetazoa" id="ISCW002150-RA">
    <property type="protein sequence ID" value="ISCW002150-PA"/>
    <property type="gene ID" value="ISCW002150"/>
</dbReference>
<reference evidence="1 3" key="1">
    <citation type="submission" date="2008-03" db="EMBL/GenBank/DDBJ databases">
        <title>Annotation of Ixodes scapularis.</title>
        <authorList>
            <consortium name="Ixodes scapularis Genome Project Consortium"/>
            <person name="Caler E."/>
            <person name="Hannick L.I."/>
            <person name="Bidwell S."/>
            <person name="Joardar V."/>
            <person name="Thiagarajan M."/>
            <person name="Amedeo P."/>
            <person name="Galinsky K.J."/>
            <person name="Schobel S."/>
            <person name="Inman J."/>
            <person name="Hostetler J."/>
            <person name="Miller J."/>
            <person name="Hammond M."/>
            <person name="Megy K."/>
            <person name="Lawson D."/>
            <person name="Kodira C."/>
            <person name="Sutton G."/>
            <person name="Meyer J."/>
            <person name="Hill C.A."/>
            <person name="Birren B."/>
            <person name="Nene V."/>
            <person name="Collins F."/>
            <person name="Alarcon-Chaidez F."/>
            <person name="Wikel S."/>
            <person name="Strausberg R."/>
        </authorList>
    </citation>
    <scope>NUCLEOTIDE SEQUENCE [LARGE SCALE GENOMIC DNA]</scope>
    <source>
        <strain evidence="3">Wikel</strain>
        <strain evidence="1">Wikel colony</strain>
    </source>
</reference>
<dbReference type="InParanoid" id="B7P8J0"/>
<accession>B7P8J0</accession>
<dbReference type="Proteomes" id="UP000001555">
    <property type="component" value="Unassembled WGS sequence"/>
</dbReference>
<dbReference type="VEuPathDB" id="VectorBase:ISCI002150"/>
<proteinExistence type="predicted"/>
<evidence type="ECO:0000313" key="3">
    <source>
        <dbReference type="Proteomes" id="UP000001555"/>
    </source>
</evidence>
<dbReference type="HOGENOM" id="CLU_2294698_0_0_1"/>
<dbReference type="EMBL" id="DS657635">
    <property type="protein sequence ID" value="EEC02912.1"/>
    <property type="molecule type" value="Genomic_DNA"/>
</dbReference>
<sequence>MWLQIERPCTTHWWKVLTMTQNYMDDFTDMRGVAEVFNLPLAQGTALSHTRQPPGFQKVVPVRWLWRHSKERPAQNFFQAVAARRVPQDAGVQTPEALVPG</sequence>
<protein>
    <submittedName>
        <fullName evidence="1 2">Uncharacterized protein</fullName>
    </submittedName>
</protein>
<reference evidence="2" key="2">
    <citation type="submission" date="2020-05" db="UniProtKB">
        <authorList>
            <consortium name="EnsemblMetazoa"/>
        </authorList>
    </citation>
    <scope>IDENTIFICATION</scope>
    <source>
        <strain evidence="2">wikel</strain>
    </source>
</reference>
<name>B7P8J0_IXOSC</name>
<evidence type="ECO:0000313" key="2">
    <source>
        <dbReference type="EnsemblMetazoa" id="ISCW002150-PA"/>
    </source>
</evidence>
<keyword evidence="3" id="KW-1185">Reference proteome</keyword>
<dbReference type="EMBL" id="ABJB010141384">
    <property type="status" value="NOT_ANNOTATED_CDS"/>
    <property type="molecule type" value="Genomic_DNA"/>
</dbReference>
<dbReference type="AlphaFoldDB" id="B7P8J0"/>
<organism>
    <name type="scientific">Ixodes scapularis</name>
    <name type="common">Black-legged tick</name>
    <name type="synonym">Deer tick</name>
    <dbReference type="NCBI Taxonomy" id="6945"/>
    <lineage>
        <taxon>Eukaryota</taxon>
        <taxon>Metazoa</taxon>
        <taxon>Ecdysozoa</taxon>
        <taxon>Arthropoda</taxon>
        <taxon>Chelicerata</taxon>
        <taxon>Arachnida</taxon>
        <taxon>Acari</taxon>
        <taxon>Parasitiformes</taxon>
        <taxon>Ixodida</taxon>
        <taxon>Ixodoidea</taxon>
        <taxon>Ixodidae</taxon>
        <taxon>Ixodinae</taxon>
        <taxon>Ixodes</taxon>
    </lineage>
</organism>
<evidence type="ECO:0000313" key="1">
    <source>
        <dbReference type="EMBL" id="EEC02912.1"/>
    </source>
</evidence>
<dbReference type="PaxDb" id="6945-B7P8J0"/>
<dbReference type="VEuPathDB" id="VectorBase:ISCW002150"/>
<gene>
    <name evidence="1" type="ORF">IscW_ISCW002150</name>
</gene>